<feature type="compositionally biased region" description="Acidic residues" evidence="1">
    <location>
        <begin position="214"/>
        <end position="234"/>
    </location>
</feature>
<feature type="compositionally biased region" description="Low complexity" evidence="1">
    <location>
        <begin position="329"/>
        <end position="345"/>
    </location>
</feature>
<dbReference type="OrthoDB" id="73788at2759"/>
<evidence type="ECO:0000313" key="3">
    <source>
        <dbReference type="Proteomes" id="UP000799536"/>
    </source>
</evidence>
<feature type="compositionally biased region" description="Basic and acidic residues" evidence="1">
    <location>
        <begin position="689"/>
        <end position="704"/>
    </location>
</feature>
<feature type="region of interest" description="Disordered" evidence="1">
    <location>
        <begin position="649"/>
        <end position="723"/>
    </location>
</feature>
<gene>
    <name evidence="2" type="ORF">GQ43DRAFT_469851</name>
</gene>
<feature type="compositionally biased region" description="Polar residues" evidence="1">
    <location>
        <begin position="595"/>
        <end position="609"/>
    </location>
</feature>
<feature type="region of interest" description="Disordered" evidence="1">
    <location>
        <begin position="1"/>
        <end position="413"/>
    </location>
</feature>
<feature type="compositionally biased region" description="Polar residues" evidence="1">
    <location>
        <begin position="306"/>
        <end position="320"/>
    </location>
</feature>
<sequence length="803" mass="89396">MPASTRSSNRKTDYKVYYGKKPLKQRYFPARRTIVRPKPSKAPASATEPWQMVFTDAIRKRNSDVVQDSDTEDENEEGRDEQEEQDEQEQYKQEEPVRPPVRKRRRTTAADSENTRTVDVAIKAEPPSQELGIADSESEESGEEPLSARRARLRRQSTMTQFAKGTRPPPGSHIPDFVPVRRQRRSFGRLGVKDKGQRTLTQMVPGMVVGDTFSDWDEEEEEEEEEDEEDEEDEGRAIDTVEGDTLEHGRNIQADGVNEGNVASAAVLADPRVLRGVRTRQTNRKGPLAQDSKENDRPEISDNPGLPNSSNAIRSILSTPRSRRMREIPSSQSPTESSLSTQTTPHINRSPLKERSRNANALLDTPSKKKQVTFQEPAKPPIPALRKFESIIPDSDEEEEEWSQDDEPTLRGEDIGVETQAIIRHIDQSNLGKETQALIQQIDHACANSEEDAALLGRIPSEELGELRLPANSLHQTIVGNEKTPADPLVEVQPDPGDGREATPSPVETPHARCSLTPQALRAGSGRRRHPPRRSPRIKQELESQEQMSATFLHKLSRNTQLPPSALGQQHDSTDLDGHPITVSQIPVPAPGPSNLRSPNPDTQYQAHSHSNDAETFPQNQYLTYTQYNHARVPPSSSMHMAVSDTYSYQQTPNMSPTQHQFPPSTPVHLSQATTVDYEVSPRKTQTPRKTETPCKPKSLRKEVASPTPTRPSTTRCLESSPPIVEVPSSQEQLFVSPAKMPPPLVIPSSVPASPMMMRQWRAGDFSSSPILGALGSDVFRDSLGEFSIPPLPPGYGEREEGE</sequence>
<feature type="region of interest" description="Disordered" evidence="1">
    <location>
        <begin position="561"/>
        <end position="616"/>
    </location>
</feature>
<dbReference type="EMBL" id="ML993899">
    <property type="protein sequence ID" value="KAF2203576.1"/>
    <property type="molecule type" value="Genomic_DNA"/>
</dbReference>
<comment type="caution">
    <text evidence="2">The sequence shown here is derived from an EMBL/GenBank/DDBJ whole genome shotgun (WGS) entry which is preliminary data.</text>
</comment>
<protein>
    <submittedName>
        <fullName evidence="2">Uncharacterized protein</fullName>
    </submittedName>
</protein>
<feature type="region of interest" description="Disordered" evidence="1">
    <location>
        <begin position="478"/>
        <end position="547"/>
    </location>
</feature>
<keyword evidence="3" id="KW-1185">Reference proteome</keyword>
<feature type="compositionally biased region" description="Basic and acidic residues" evidence="1">
    <location>
        <begin position="235"/>
        <end position="250"/>
    </location>
</feature>
<dbReference type="Proteomes" id="UP000799536">
    <property type="component" value="Unassembled WGS sequence"/>
</dbReference>
<feature type="compositionally biased region" description="Low complexity" evidence="1">
    <location>
        <begin position="706"/>
        <end position="723"/>
    </location>
</feature>
<evidence type="ECO:0000313" key="2">
    <source>
        <dbReference type="EMBL" id="KAF2203576.1"/>
    </source>
</evidence>
<feature type="compositionally biased region" description="Acidic residues" evidence="1">
    <location>
        <begin position="67"/>
        <end position="88"/>
    </location>
</feature>
<proteinExistence type="predicted"/>
<reference evidence="2" key="1">
    <citation type="journal article" date="2020" name="Stud. Mycol.">
        <title>101 Dothideomycetes genomes: a test case for predicting lifestyles and emergence of pathogens.</title>
        <authorList>
            <person name="Haridas S."/>
            <person name="Albert R."/>
            <person name="Binder M."/>
            <person name="Bloem J."/>
            <person name="Labutti K."/>
            <person name="Salamov A."/>
            <person name="Andreopoulos B."/>
            <person name="Baker S."/>
            <person name="Barry K."/>
            <person name="Bills G."/>
            <person name="Bluhm B."/>
            <person name="Cannon C."/>
            <person name="Castanera R."/>
            <person name="Culley D."/>
            <person name="Daum C."/>
            <person name="Ezra D."/>
            <person name="Gonzalez J."/>
            <person name="Henrissat B."/>
            <person name="Kuo A."/>
            <person name="Liang C."/>
            <person name="Lipzen A."/>
            <person name="Lutzoni F."/>
            <person name="Magnuson J."/>
            <person name="Mondo S."/>
            <person name="Nolan M."/>
            <person name="Ohm R."/>
            <person name="Pangilinan J."/>
            <person name="Park H.-J."/>
            <person name="Ramirez L."/>
            <person name="Alfaro M."/>
            <person name="Sun H."/>
            <person name="Tritt A."/>
            <person name="Yoshinaga Y."/>
            <person name="Zwiers L.-H."/>
            <person name="Turgeon B."/>
            <person name="Goodwin S."/>
            <person name="Spatafora J."/>
            <person name="Crous P."/>
            <person name="Grigoriev I."/>
        </authorList>
    </citation>
    <scope>NUCLEOTIDE SEQUENCE</scope>
    <source>
        <strain evidence="2">ATCC 74209</strain>
    </source>
</reference>
<feature type="compositionally biased region" description="Acidic residues" evidence="1">
    <location>
        <begin position="394"/>
        <end position="407"/>
    </location>
</feature>
<evidence type="ECO:0000256" key="1">
    <source>
        <dbReference type="SAM" id="MobiDB-lite"/>
    </source>
</evidence>
<accession>A0A9P4JSI2</accession>
<dbReference type="AlphaFoldDB" id="A0A9P4JSI2"/>
<feature type="compositionally biased region" description="Basic and acidic residues" evidence="1">
    <location>
        <begin position="291"/>
        <end position="300"/>
    </location>
</feature>
<organism evidence="2 3">
    <name type="scientific">Delitschia confertaspora ATCC 74209</name>
    <dbReference type="NCBI Taxonomy" id="1513339"/>
    <lineage>
        <taxon>Eukaryota</taxon>
        <taxon>Fungi</taxon>
        <taxon>Dikarya</taxon>
        <taxon>Ascomycota</taxon>
        <taxon>Pezizomycotina</taxon>
        <taxon>Dothideomycetes</taxon>
        <taxon>Pleosporomycetidae</taxon>
        <taxon>Pleosporales</taxon>
        <taxon>Delitschiaceae</taxon>
        <taxon>Delitschia</taxon>
    </lineage>
</organism>
<feature type="compositionally biased region" description="Polar residues" evidence="1">
    <location>
        <begin position="649"/>
        <end position="675"/>
    </location>
</feature>
<name>A0A9P4JSI2_9PLEO</name>
<feature type="compositionally biased region" description="Polar residues" evidence="1">
    <location>
        <begin position="561"/>
        <end position="571"/>
    </location>
</feature>
<feature type="compositionally biased region" description="Basic residues" evidence="1">
    <location>
        <begin position="525"/>
        <end position="537"/>
    </location>
</feature>